<reference evidence="3 4" key="1">
    <citation type="submission" date="2020-08" db="EMBL/GenBank/DDBJ databases">
        <title>Genomic Encyclopedia of Type Strains, Phase IV (KMG-IV): sequencing the most valuable type-strain genomes for metagenomic binning, comparative biology and taxonomic classification.</title>
        <authorList>
            <person name="Goeker M."/>
        </authorList>
    </citation>
    <scope>NUCLEOTIDE SEQUENCE [LARGE SCALE GENOMIC DNA]</scope>
    <source>
        <strain evidence="3 4">DSM 23562</strain>
    </source>
</reference>
<dbReference type="Gene3D" id="3.90.550.10">
    <property type="entry name" value="Spore Coat Polysaccharide Biosynthesis Protein SpsA, Chain A"/>
    <property type="match status" value="1"/>
</dbReference>
<dbReference type="Proteomes" id="UP000520814">
    <property type="component" value="Unassembled WGS sequence"/>
</dbReference>
<sequence length="324" mass="36043">MSTPQPMPIPDLSVTVINHSNPDYLQECLRSVFREADGLTLEVIVIDNATNQRLVPELRAEFPQVQWLFNARSLGYSANHNQGLKLATGRYLCTLNDDTVVHDQALGKLVAYLDAHPEVGMLGPRLLNRDGTIQDSAYYFPSVKSVLISWLTLPGGLVRLKRQMIHPAQQGESAAEVDWVLGACQVITRAAYEKVGGLDEKLAPIVYYEDTDWCRSCHKAGFKIVYLPEARLTHYGGSSTGVDGAEGEVRPMPMLRELSATCMRYFRKHHGVLVTLWLQLLFVFVTAWNLGMMGQSRLRRRLSAASFKNGLANAVFALKGALNP</sequence>
<keyword evidence="4" id="KW-1185">Reference proteome</keyword>
<dbReference type="PANTHER" id="PTHR43179:SF7">
    <property type="entry name" value="RHAMNOSYLTRANSFERASE WBBL"/>
    <property type="match status" value="1"/>
</dbReference>
<evidence type="ECO:0000259" key="2">
    <source>
        <dbReference type="Pfam" id="PF00535"/>
    </source>
</evidence>
<keyword evidence="1" id="KW-0812">Transmembrane</keyword>
<keyword evidence="1" id="KW-1133">Transmembrane helix</keyword>
<comment type="caution">
    <text evidence="3">The sequence shown here is derived from an EMBL/GenBank/DDBJ whole genome shotgun (WGS) entry which is preliminary data.</text>
</comment>
<dbReference type="Pfam" id="PF00535">
    <property type="entry name" value="Glycos_transf_2"/>
    <property type="match status" value="1"/>
</dbReference>
<dbReference type="InterPro" id="IPR029044">
    <property type="entry name" value="Nucleotide-diphossugar_trans"/>
</dbReference>
<evidence type="ECO:0000313" key="3">
    <source>
        <dbReference type="EMBL" id="MBB6051742.1"/>
    </source>
</evidence>
<protein>
    <recommendedName>
        <fullName evidence="2">Glycosyltransferase 2-like domain-containing protein</fullName>
    </recommendedName>
</protein>
<feature type="domain" description="Glycosyltransferase 2-like" evidence="2">
    <location>
        <begin position="13"/>
        <end position="136"/>
    </location>
</feature>
<organism evidence="3 4">
    <name type="scientific">Armatimonas rosea</name>
    <dbReference type="NCBI Taxonomy" id="685828"/>
    <lineage>
        <taxon>Bacteria</taxon>
        <taxon>Bacillati</taxon>
        <taxon>Armatimonadota</taxon>
        <taxon>Armatimonadia</taxon>
        <taxon>Armatimonadales</taxon>
        <taxon>Armatimonadaceae</taxon>
        <taxon>Armatimonas</taxon>
    </lineage>
</organism>
<keyword evidence="1" id="KW-0472">Membrane</keyword>
<dbReference type="RefSeq" id="WP_184199341.1">
    <property type="nucleotide sequence ID" value="NZ_JACHGW010000003.1"/>
</dbReference>
<evidence type="ECO:0000313" key="4">
    <source>
        <dbReference type="Proteomes" id="UP000520814"/>
    </source>
</evidence>
<dbReference type="SUPFAM" id="SSF53448">
    <property type="entry name" value="Nucleotide-diphospho-sugar transferases"/>
    <property type="match status" value="1"/>
</dbReference>
<gene>
    <name evidence="3" type="ORF">HNQ39_003552</name>
</gene>
<dbReference type="EMBL" id="JACHGW010000003">
    <property type="protein sequence ID" value="MBB6051742.1"/>
    <property type="molecule type" value="Genomic_DNA"/>
</dbReference>
<dbReference type="AlphaFoldDB" id="A0A7W9SS01"/>
<dbReference type="InterPro" id="IPR001173">
    <property type="entry name" value="Glyco_trans_2-like"/>
</dbReference>
<accession>A0A7W9SS01</accession>
<proteinExistence type="predicted"/>
<feature type="transmembrane region" description="Helical" evidence="1">
    <location>
        <begin position="271"/>
        <end position="291"/>
    </location>
</feature>
<evidence type="ECO:0000256" key="1">
    <source>
        <dbReference type="SAM" id="Phobius"/>
    </source>
</evidence>
<dbReference type="CDD" id="cd04186">
    <property type="entry name" value="GT_2_like_c"/>
    <property type="match status" value="1"/>
</dbReference>
<name>A0A7W9SS01_ARMRO</name>
<dbReference type="PANTHER" id="PTHR43179">
    <property type="entry name" value="RHAMNOSYLTRANSFERASE WBBL"/>
    <property type="match status" value="1"/>
</dbReference>